<evidence type="ECO:0000256" key="8">
    <source>
        <dbReference type="ARBA" id="ARBA00022840"/>
    </source>
</evidence>
<dbReference type="SUPFAM" id="SSF55785">
    <property type="entry name" value="PYP-like sensor domain (PAS domain)"/>
    <property type="match status" value="1"/>
</dbReference>
<dbReference type="NCBIfam" id="TIGR00229">
    <property type="entry name" value="sensory_box"/>
    <property type="match status" value="1"/>
</dbReference>
<dbReference type="PANTHER" id="PTHR43047:SF72">
    <property type="entry name" value="OSMOSENSING HISTIDINE PROTEIN KINASE SLN1"/>
    <property type="match status" value="1"/>
</dbReference>
<dbReference type="Gene3D" id="1.10.287.130">
    <property type="match status" value="1"/>
</dbReference>
<feature type="transmembrane region" description="Helical" evidence="12">
    <location>
        <begin position="20"/>
        <end position="40"/>
    </location>
</feature>
<evidence type="ECO:0000259" key="15">
    <source>
        <dbReference type="PROSITE" id="PS50112"/>
    </source>
</evidence>
<dbReference type="FunFam" id="1.10.287.130:FF:000038">
    <property type="entry name" value="Sensory transduction histidine kinase"/>
    <property type="match status" value="1"/>
</dbReference>
<dbReference type="InterPro" id="IPR011006">
    <property type="entry name" value="CheY-like_superfamily"/>
</dbReference>
<evidence type="ECO:0000256" key="4">
    <source>
        <dbReference type="ARBA" id="ARBA00022553"/>
    </source>
</evidence>
<dbReference type="GO" id="GO:0005886">
    <property type="term" value="C:plasma membrane"/>
    <property type="evidence" value="ECO:0007669"/>
    <property type="project" value="TreeGrafter"/>
</dbReference>
<dbReference type="OrthoDB" id="5555106at2"/>
<dbReference type="Gene3D" id="3.30.450.20">
    <property type="entry name" value="PAS domain"/>
    <property type="match status" value="1"/>
</dbReference>
<dbReference type="Pfam" id="PF00072">
    <property type="entry name" value="Response_reg"/>
    <property type="match status" value="1"/>
</dbReference>
<dbReference type="AlphaFoldDB" id="A0A2Z2NT38"/>
<dbReference type="PROSITE" id="PS50109">
    <property type="entry name" value="HIS_KIN"/>
    <property type="match status" value="1"/>
</dbReference>
<dbReference type="CDD" id="cd00082">
    <property type="entry name" value="HisKA"/>
    <property type="match status" value="1"/>
</dbReference>
<dbReference type="Pfam" id="PF13426">
    <property type="entry name" value="PAS_9"/>
    <property type="match status" value="1"/>
</dbReference>
<name>A0A2Z2NT38_9GAMM</name>
<evidence type="ECO:0000313" key="17">
    <source>
        <dbReference type="EMBL" id="ASJ71910.1"/>
    </source>
</evidence>
<dbReference type="SUPFAM" id="SSF47384">
    <property type="entry name" value="Homodimeric domain of signal transducing histidine kinase"/>
    <property type="match status" value="1"/>
</dbReference>
<dbReference type="InterPro" id="IPR001789">
    <property type="entry name" value="Sig_transdc_resp-reg_receiver"/>
</dbReference>
<evidence type="ECO:0000256" key="3">
    <source>
        <dbReference type="ARBA" id="ARBA00012438"/>
    </source>
</evidence>
<dbReference type="KEGG" id="gai:IMCC3135_09065"/>
<keyword evidence="18" id="KW-1185">Reference proteome</keyword>
<dbReference type="SMART" id="SM00388">
    <property type="entry name" value="HisKA"/>
    <property type="match status" value="1"/>
</dbReference>
<comment type="catalytic activity">
    <reaction evidence="1">
        <text>ATP + protein L-histidine = ADP + protein N-phospho-L-histidine.</text>
        <dbReference type="EC" id="2.7.13.3"/>
    </reaction>
</comment>
<dbReference type="SMART" id="SM00091">
    <property type="entry name" value="PAS"/>
    <property type="match status" value="1"/>
</dbReference>
<dbReference type="InterPro" id="IPR000700">
    <property type="entry name" value="PAS-assoc_C"/>
</dbReference>
<protein>
    <recommendedName>
        <fullName evidence="3">histidine kinase</fullName>
        <ecNumber evidence="3">2.7.13.3</ecNumber>
    </recommendedName>
</protein>
<feature type="modified residue" description="4-aspartylphosphate" evidence="11">
    <location>
        <position position="698"/>
    </location>
</feature>
<dbReference type="PROSITE" id="PS50113">
    <property type="entry name" value="PAC"/>
    <property type="match status" value="1"/>
</dbReference>
<dbReference type="EMBL" id="CP018632">
    <property type="protein sequence ID" value="ASJ71910.1"/>
    <property type="molecule type" value="Genomic_DNA"/>
</dbReference>
<evidence type="ECO:0000259" key="13">
    <source>
        <dbReference type="PROSITE" id="PS50109"/>
    </source>
</evidence>
<dbReference type="InterPro" id="IPR035965">
    <property type="entry name" value="PAS-like_dom_sf"/>
</dbReference>
<evidence type="ECO:0000256" key="9">
    <source>
        <dbReference type="ARBA" id="ARBA00023012"/>
    </source>
</evidence>
<keyword evidence="10 12" id="KW-0472">Membrane</keyword>
<evidence type="ECO:0000256" key="1">
    <source>
        <dbReference type="ARBA" id="ARBA00000085"/>
    </source>
</evidence>
<reference evidence="17 18" key="1">
    <citation type="submission" date="2016-12" db="EMBL/GenBank/DDBJ databases">
        <authorList>
            <person name="Song W.-J."/>
            <person name="Kurnit D.M."/>
        </authorList>
    </citation>
    <scope>NUCLEOTIDE SEQUENCE [LARGE SCALE GENOMIC DNA]</scope>
    <source>
        <strain evidence="17 18">IMCC3135</strain>
    </source>
</reference>
<feature type="domain" description="PAS" evidence="15">
    <location>
        <begin position="260"/>
        <end position="331"/>
    </location>
</feature>
<evidence type="ECO:0000313" key="18">
    <source>
        <dbReference type="Proteomes" id="UP000250079"/>
    </source>
</evidence>
<dbReference type="Gene3D" id="3.30.565.10">
    <property type="entry name" value="Histidine kinase-like ATPase, C-terminal domain"/>
    <property type="match status" value="1"/>
</dbReference>
<dbReference type="Pfam" id="PF02518">
    <property type="entry name" value="HATPase_c"/>
    <property type="match status" value="1"/>
</dbReference>
<dbReference type="GO" id="GO:0005524">
    <property type="term" value="F:ATP binding"/>
    <property type="evidence" value="ECO:0007669"/>
    <property type="project" value="UniProtKB-KW"/>
</dbReference>
<dbReference type="Proteomes" id="UP000250079">
    <property type="component" value="Chromosome"/>
</dbReference>
<dbReference type="InterPro" id="IPR001610">
    <property type="entry name" value="PAC"/>
</dbReference>
<feature type="domain" description="Response regulatory" evidence="14">
    <location>
        <begin position="648"/>
        <end position="765"/>
    </location>
</feature>
<dbReference type="GO" id="GO:0009927">
    <property type="term" value="F:histidine phosphotransfer kinase activity"/>
    <property type="evidence" value="ECO:0007669"/>
    <property type="project" value="TreeGrafter"/>
</dbReference>
<keyword evidence="8" id="KW-0067">ATP-binding</keyword>
<accession>A0A2Z2NT38</accession>
<dbReference type="InterPro" id="IPR000014">
    <property type="entry name" value="PAS"/>
</dbReference>
<comment type="subcellular location">
    <subcellularLocation>
        <location evidence="2">Membrane</location>
    </subcellularLocation>
</comment>
<keyword evidence="4 11" id="KW-0597">Phosphoprotein</keyword>
<dbReference type="InterPro" id="IPR003661">
    <property type="entry name" value="HisK_dim/P_dom"/>
</dbReference>
<gene>
    <name evidence="17" type="primary">luxQ_2</name>
    <name evidence="17" type="ORF">IMCC3135_09065</name>
</gene>
<dbReference type="PROSITE" id="PS50112">
    <property type="entry name" value="PAS"/>
    <property type="match status" value="1"/>
</dbReference>
<dbReference type="InterPro" id="IPR004358">
    <property type="entry name" value="Sig_transdc_His_kin-like_C"/>
</dbReference>
<dbReference type="SUPFAM" id="SSF52172">
    <property type="entry name" value="CheY-like"/>
    <property type="match status" value="1"/>
</dbReference>
<dbReference type="InterPro" id="IPR036097">
    <property type="entry name" value="HisK_dim/P_sf"/>
</dbReference>
<dbReference type="Pfam" id="PF00512">
    <property type="entry name" value="HisKA"/>
    <property type="match status" value="1"/>
</dbReference>
<feature type="transmembrane region" description="Helical" evidence="12">
    <location>
        <begin position="176"/>
        <end position="199"/>
    </location>
</feature>
<keyword evidence="12" id="KW-0812">Transmembrane</keyword>
<dbReference type="RefSeq" id="WP_088917283.1">
    <property type="nucleotide sequence ID" value="NZ_CP018632.1"/>
</dbReference>
<sequence length="767" mass="85504">MLETTQIKKYLHFMLPGNFRSQVGLLMLLLTTIAFALYALNTSRQQSRFIVDSITSTAIALSQNLAFDCANLLMVKDYASLEVLLRQYAKLPNVTGLNVVNAKGKSISKLSVTDGQVVANYDHRFEEQLWIEQYSELTNDDHSLSVWEPIVVGREPIGVVELNFSLEQAFQERRRLLLSTLGFGFLTTLAVLLFMFLYFRKPLKAIQDASEFASTLDTRRGEKIEVMGFAREFKQLGQALNLVSQKLLEQEQQVQASSAEAKKLAMVASKTNNAVIITNAKEEIEWVNAGFEKMTGYSSGEIIGKRPASFLQGPDTDPDIRHQMRERLSAQESCELEVINYSKSGIPYWVNIAVQPVFDDDGVLRNFIAIESDVTERKKAERQLYEAKTEAEKANLAKSEFLSRMSHELRTPLNAILGFTQLLELDDLGKDNQDFVERILKAGQHLLVLINDVLDISKIESGGMTLSREPVVIKEAAENVLRLVQPLAESHQVTLSIHQNFTDDLLVLGDLQRINQVLVNLLSNAIKYNHVHGTVIINASVQGSERLRLSVEDTGQGIATDKMDRLFTPFDRLGAEQTSIDGSGIGLSLSRQLLFAMDGTIGVCSTAGKGTTVWIELPIAHKLEVTVPMIMKTPQVENAGSEQRPPATIIYIEDNTSNVALVEKVLERLGNIDLQVAMQGLEGLELIRAAKPDLVLLDLHLPVLGGEEVLERMRENPDMHSIPVIIVSADATPEHIERLLHKGANDYITKPLDVQDLLDHVRKFIDA</sequence>
<dbReference type="PRINTS" id="PR00344">
    <property type="entry name" value="BCTRLSENSOR"/>
</dbReference>
<evidence type="ECO:0000256" key="12">
    <source>
        <dbReference type="SAM" id="Phobius"/>
    </source>
</evidence>
<evidence type="ECO:0000256" key="11">
    <source>
        <dbReference type="PROSITE-ProRule" id="PRU00169"/>
    </source>
</evidence>
<keyword evidence="12" id="KW-1133">Transmembrane helix</keyword>
<evidence type="ECO:0000256" key="7">
    <source>
        <dbReference type="ARBA" id="ARBA00022777"/>
    </source>
</evidence>
<organism evidence="17 18">
    <name type="scientific">Granulosicoccus antarcticus IMCC3135</name>
    <dbReference type="NCBI Taxonomy" id="1192854"/>
    <lineage>
        <taxon>Bacteria</taxon>
        <taxon>Pseudomonadati</taxon>
        <taxon>Pseudomonadota</taxon>
        <taxon>Gammaproteobacteria</taxon>
        <taxon>Chromatiales</taxon>
        <taxon>Granulosicoccaceae</taxon>
        <taxon>Granulosicoccus</taxon>
    </lineage>
</organism>
<evidence type="ECO:0000256" key="6">
    <source>
        <dbReference type="ARBA" id="ARBA00022741"/>
    </source>
</evidence>
<evidence type="ECO:0000256" key="2">
    <source>
        <dbReference type="ARBA" id="ARBA00004370"/>
    </source>
</evidence>
<dbReference type="EC" id="2.7.13.3" evidence="3"/>
<dbReference type="InterPro" id="IPR003594">
    <property type="entry name" value="HATPase_dom"/>
</dbReference>
<dbReference type="SMART" id="SM00086">
    <property type="entry name" value="PAC"/>
    <property type="match status" value="1"/>
</dbReference>
<dbReference type="InterPro" id="IPR005467">
    <property type="entry name" value="His_kinase_dom"/>
</dbReference>
<dbReference type="CDD" id="cd00130">
    <property type="entry name" value="PAS"/>
    <property type="match status" value="1"/>
</dbReference>
<proteinExistence type="predicted"/>
<evidence type="ECO:0000259" key="16">
    <source>
        <dbReference type="PROSITE" id="PS50113"/>
    </source>
</evidence>
<keyword evidence="5 17" id="KW-0808">Transferase</keyword>
<feature type="domain" description="PAC" evidence="16">
    <location>
        <begin position="332"/>
        <end position="386"/>
    </location>
</feature>
<dbReference type="SUPFAM" id="SSF55874">
    <property type="entry name" value="ATPase domain of HSP90 chaperone/DNA topoisomerase II/histidine kinase"/>
    <property type="match status" value="1"/>
</dbReference>
<dbReference type="PANTHER" id="PTHR43047">
    <property type="entry name" value="TWO-COMPONENT HISTIDINE PROTEIN KINASE"/>
    <property type="match status" value="1"/>
</dbReference>
<dbReference type="SMART" id="SM00448">
    <property type="entry name" value="REC"/>
    <property type="match status" value="1"/>
</dbReference>
<dbReference type="GO" id="GO:0000155">
    <property type="term" value="F:phosphorelay sensor kinase activity"/>
    <property type="evidence" value="ECO:0007669"/>
    <property type="project" value="InterPro"/>
</dbReference>
<evidence type="ECO:0000256" key="10">
    <source>
        <dbReference type="ARBA" id="ARBA00023136"/>
    </source>
</evidence>
<feature type="domain" description="Histidine kinase" evidence="13">
    <location>
        <begin position="404"/>
        <end position="621"/>
    </location>
</feature>
<keyword evidence="6" id="KW-0547">Nucleotide-binding</keyword>
<dbReference type="Gene3D" id="3.40.50.2300">
    <property type="match status" value="1"/>
</dbReference>
<dbReference type="PROSITE" id="PS50110">
    <property type="entry name" value="RESPONSE_REGULATORY"/>
    <property type="match status" value="1"/>
</dbReference>
<evidence type="ECO:0000256" key="5">
    <source>
        <dbReference type="ARBA" id="ARBA00022679"/>
    </source>
</evidence>
<dbReference type="InterPro" id="IPR036890">
    <property type="entry name" value="HATPase_C_sf"/>
</dbReference>
<keyword evidence="9" id="KW-0902">Two-component regulatory system</keyword>
<dbReference type="SMART" id="SM00387">
    <property type="entry name" value="HATPase_c"/>
    <property type="match status" value="1"/>
</dbReference>
<keyword evidence="7 17" id="KW-0418">Kinase</keyword>
<evidence type="ECO:0000259" key="14">
    <source>
        <dbReference type="PROSITE" id="PS50110"/>
    </source>
</evidence>